<dbReference type="PANTHER" id="PTHR37984:SF5">
    <property type="entry name" value="PROTEIN NYNRIN-LIKE"/>
    <property type="match status" value="1"/>
</dbReference>
<dbReference type="STRING" id="6238.B6IKV8"/>
<dbReference type="InParanoid" id="B6IKV8"/>
<evidence type="ECO:0000313" key="4">
    <source>
        <dbReference type="Proteomes" id="UP000008549"/>
    </source>
</evidence>
<protein>
    <recommendedName>
        <fullName evidence="1">RNA-directed DNA polymerase</fullName>
        <ecNumber evidence="1">2.7.7.49</ecNumber>
    </recommendedName>
</protein>
<dbReference type="InterPro" id="IPR000477">
    <property type="entry name" value="RT_dom"/>
</dbReference>
<dbReference type="InterPro" id="IPR043502">
    <property type="entry name" value="DNA/RNA_pol_sf"/>
</dbReference>
<dbReference type="EC" id="2.7.7.49" evidence="1"/>
<dbReference type="GeneID" id="68917636"/>
<dbReference type="FunFam" id="3.30.70.270:FF:000003">
    <property type="entry name" value="Transposon Ty3-G Gag-Pol polyprotein"/>
    <property type="match status" value="1"/>
</dbReference>
<dbReference type="KEGG" id="cbr:CBG_26155"/>
<dbReference type="CDD" id="cd01647">
    <property type="entry name" value="RT_LTR"/>
    <property type="match status" value="1"/>
</dbReference>
<dbReference type="SUPFAM" id="SSF56672">
    <property type="entry name" value="DNA/RNA polymerases"/>
    <property type="match status" value="1"/>
</dbReference>
<dbReference type="Gene3D" id="3.10.10.10">
    <property type="entry name" value="HIV Type 1 Reverse Transcriptase, subunit A, domain 1"/>
    <property type="match status" value="1"/>
</dbReference>
<dbReference type="Gene3D" id="3.30.70.270">
    <property type="match status" value="2"/>
</dbReference>
<organism evidence="3 4">
    <name type="scientific">Caenorhabditis briggsae</name>
    <dbReference type="NCBI Taxonomy" id="6238"/>
    <lineage>
        <taxon>Eukaryota</taxon>
        <taxon>Metazoa</taxon>
        <taxon>Ecdysozoa</taxon>
        <taxon>Nematoda</taxon>
        <taxon>Chromadorea</taxon>
        <taxon>Rhabditida</taxon>
        <taxon>Rhabditina</taxon>
        <taxon>Rhabditomorpha</taxon>
        <taxon>Rhabditoidea</taxon>
        <taxon>Rhabditidae</taxon>
        <taxon>Peloderinae</taxon>
        <taxon>Caenorhabditis</taxon>
    </lineage>
</organism>
<accession>B6IKV8</accession>
<gene>
    <name evidence="3" type="ORF">CBG26155</name>
    <name evidence="3" type="ORF">CBG_26155</name>
</gene>
<dbReference type="CTD" id="68917636"/>
<name>B6IKV8_CAEBR</name>
<dbReference type="eggNOG" id="KOG0017">
    <property type="taxonomic scope" value="Eukaryota"/>
</dbReference>
<sequence length="166" mass="19085">MLCINTRRGLFNYNRQPFGVKSAPGCFQQVMDAMITGLDGPAAYLDDIIITGSTIEQHNSRLKSVFKRIYNYGFRVKLEKCTFLMPRITFLGFCIDKDGRRPDPEKVTAIQQMPEPKNDSQVRSFLGLIQFYGTFIKELFKFRPPLDALTKKDAEFKWTSESPIIV</sequence>
<dbReference type="Proteomes" id="UP000008549">
    <property type="component" value="Unassembled WGS sequence"/>
</dbReference>
<keyword evidence="4" id="KW-1185">Reference proteome</keyword>
<dbReference type="InterPro" id="IPR050951">
    <property type="entry name" value="Retrovirus_Pol_polyprotein"/>
</dbReference>
<reference evidence="3 4" key="1">
    <citation type="journal article" date="2003" name="PLoS Biol.">
        <title>The genome sequence of Caenorhabditis briggsae: a platform for comparative genomics.</title>
        <authorList>
            <person name="Stein L.D."/>
            <person name="Bao Z."/>
            <person name="Blasiar D."/>
            <person name="Blumenthal T."/>
            <person name="Brent M.R."/>
            <person name="Chen N."/>
            <person name="Chinwalla A."/>
            <person name="Clarke L."/>
            <person name="Clee C."/>
            <person name="Coghlan A."/>
            <person name="Coulson A."/>
            <person name="D'Eustachio P."/>
            <person name="Fitch D.H."/>
            <person name="Fulton L.A."/>
            <person name="Fulton R.E."/>
            <person name="Griffiths-Jones S."/>
            <person name="Harris T.W."/>
            <person name="Hillier L.W."/>
            <person name="Kamath R."/>
            <person name="Kuwabara P.E."/>
            <person name="Mardis E.R."/>
            <person name="Marra M.A."/>
            <person name="Miner T.L."/>
            <person name="Minx P."/>
            <person name="Mullikin J.C."/>
            <person name="Plumb R.W."/>
            <person name="Rogers J."/>
            <person name="Schein J.E."/>
            <person name="Sohrmann M."/>
            <person name="Spieth J."/>
            <person name="Stajich J.E."/>
            <person name="Wei C."/>
            <person name="Willey D."/>
            <person name="Wilson R.K."/>
            <person name="Durbin R."/>
            <person name="Waterston R.H."/>
        </authorList>
    </citation>
    <scope>NUCLEOTIDE SEQUENCE [LARGE SCALE GENOMIC DNA]</scope>
    <source>
        <strain evidence="3 4">AF16</strain>
    </source>
</reference>
<reference evidence="3 4" key="2">
    <citation type="journal article" date="2011" name="PLoS Genet.">
        <title>Caenorhabditis briggsae recombinant inbred line genotypes reveal inter-strain incompatibility and the evolution of recombination.</title>
        <authorList>
            <person name="Ross J.A."/>
            <person name="Koboldt D.C."/>
            <person name="Staisch J.E."/>
            <person name="Chamberlin H.M."/>
            <person name="Gupta B.P."/>
            <person name="Miller R.D."/>
            <person name="Baird S.E."/>
            <person name="Haag E.S."/>
        </authorList>
    </citation>
    <scope>NUCLEOTIDE SEQUENCE [LARGE SCALE GENOMIC DNA]</scope>
    <source>
        <strain evidence="3 4">AF16</strain>
    </source>
</reference>
<dbReference type="InterPro" id="IPR043128">
    <property type="entry name" value="Rev_trsase/Diguanyl_cyclase"/>
</dbReference>
<dbReference type="EMBL" id="HE601503">
    <property type="protein sequence ID" value="CAS00538.1"/>
    <property type="molecule type" value="Genomic_DNA"/>
</dbReference>
<dbReference type="HOGENOM" id="CLU_000384_33_7_1"/>
<dbReference type="GO" id="GO:0003964">
    <property type="term" value="F:RNA-directed DNA polymerase activity"/>
    <property type="evidence" value="ECO:0007669"/>
    <property type="project" value="UniProtKB-EC"/>
</dbReference>
<dbReference type="RefSeq" id="XP_045100097.1">
    <property type="nucleotide sequence ID" value="XM_045241745.1"/>
</dbReference>
<dbReference type="PROSITE" id="PS50878">
    <property type="entry name" value="RT_POL"/>
    <property type="match status" value="1"/>
</dbReference>
<proteinExistence type="predicted"/>
<feature type="domain" description="Reverse transcriptase" evidence="2">
    <location>
        <begin position="1"/>
        <end position="95"/>
    </location>
</feature>
<dbReference type="FunFam" id="3.30.70.270:FF:000020">
    <property type="entry name" value="Transposon Tf2-6 polyprotein-like Protein"/>
    <property type="match status" value="1"/>
</dbReference>
<dbReference type="Pfam" id="PF00078">
    <property type="entry name" value="RVT_1"/>
    <property type="match status" value="1"/>
</dbReference>
<dbReference type="OMA" id="CEFWERE"/>
<evidence type="ECO:0000313" key="3">
    <source>
        <dbReference type="EMBL" id="CAS00538.1"/>
    </source>
</evidence>
<dbReference type="PANTHER" id="PTHR37984">
    <property type="entry name" value="PROTEIN CBG26694"/>
    <property type="match status" value="1"/>
</dbReference>
<dbReference type="AlphaFoldDB" id="B6IKV8"/>
<evidence type="ECO:0000256" key="1">
    <source>
        <dbReference type="ARBA" id="ARBA00012493"/>
    </source>
</evidence>
<evidence type="ECO:0000259" key="2">
    <source>
        <dbReference type="PROSITE" id="PS50878"/>
    </source>
</evidence>